<accession>A0A1X9YXJ3</accession>
<sequence length="123" mass="13938">MNRLITVTLIIFTFAATISVAQAASNPVLTNQSKVVTLLHKEVTRSEVRELKLKDNQYEQLLDLQAQYKQELETINTAMMGNAAMVEVRKQELDKRYCAELAKVLHEDQIISFLNKVTVSATK</sequence>
<evidence type="ECO:0000256" key="1">
    <source>
        <dbReference type="SAM" id="SignalP"/>
    </source>
</evidence>
<dbReference type="STRING" id="709015.GCA_000472485_04129"/>
<dbReference type="KEGG" id="pact:CA264_20460"/>
<dbReference type="Proteomes" id="UP000266292">
    <property type="component" value="Chromosome"/>
</dbReference>
<name>A0A1X9YXJ3_9BACT</name>
<gene>
    <name evidence="2" type="ORF">CA264_20460</name>
</gene>
<evidence type="ECO:0008006" key="4">
    <source>
        <dbReference type="Google" id="ProtNLM"/>
    </source>
</evidence>
<protein>
    <recommendedName>
        <fullName evidence="4">Outer membrane chaperone Skp</fullName>
    </recommendedName>
</protein>
<reference evidence="3" key="1">
    <citation type="submission" date="2017-05" db="EMBL/GenBank/DDBJ databases">
        <authorList>
            <person name="Ray J."/>
            <person name="Price M."/>
            <person name="Deutschbauer A."/>
        </authorList>
    </citation>
    <scope>NUCLEOTIDE SEQUENCE [LARGE SCALE GENOMIC DNA]</scope>
    <source>
        <strain evidence="3">DSM 19842</strain>
    </source>
</reference>
<dbReference type="RefSeq" id="WP_025609284.1">
    <property type="nucleotide sequence ID" value="NZ_CP021235.1"/>
</dbReference>
<evidence type="ECO:0000313" key="2">
    <source>
        <dbReference type="EMBL" id="ARS37608.1"/>
    </source>
</evidence>
<proteinExistence type="predicted"/>
<evidence type="ECO:0000313" key="3">
    <source>
        <dbReference type="Proteomes" id="UP000266292"/>
    </source>
</evidence>
<dbReference type="AlphaFoldDB" id="A0A1X9YXJ3"/>
<keyword evidence="1" id="KW-0732">Signal</keyword>
<feature type="signal peptide" evidence="1">
    <location>
        <begin position="1"/>
        <end position="23"/>
    </location>
</feature>
<organism evidence="2 3">
    <name type="scientific">Pontibacter actiniarum</name>
    <dbReference type="NCBI Taxonomy" id="323450"/>
    <lineage>
        <taxon>Bacteria</taxon>
        <taxon>Pseudomonadati</taxon>
        <taxon>Bacteroidota</taxon>
        <taxon>Cytophagia</taxon>
        <taxon>Cytophagales</taxon>
        <taxon>Hymenobacteraceae</taxon>
        <taxon>Pontibacter</taxon>
    </lineage>
</organism>
<feature type="chain" id="PRO_5010986403" description="Outer membrane chaperone Skp" evidence="1">
    <location>
        <begin position="24"/>
        <end position="123"/>
    </location>
</feature>
<dbReference type="EMBL" id="CP021235">
    <property type="protein sequence ID" value="ARS37608.1"/>
    <property type="molecule type" value="Genomic_DNA"/>
</dbReference>
<keyword evidence="3" id="KW-1185">Reference proteome</keyword>